<evidence type="ECO:0000313" key="9">
    <source>
        <dbReference type="Proteomes" id="UP000293296"/>
    </source>
</evidence>
<evidence type="ECO:0000259" key="7">
    <source>
        <dbReference type="PROSITE" id="PS51160"/>
    </source>
</evidence>
<feature type="domain" description="Acylphosphatase-like" evidence="7">
    <location>
        <begin position="9"/>
        <end position="96"/>
    </location>
</feature>
<comment type="catalytic activity">
    <reaction evidence="3 4 5">
        <text>an acyl phosphate + H2O = a carboxylate + phosphate + H(+)</text>
        <dbReference type="Rhea" id="RHEA:14965"/>
        <dbReference type="ChEBI" id="CHEBI:15377"/>
        <dbReference type="ChEBI" id="CHEBI:15378"/>
        <dbReference type="ChEBI" id="CHEBI:29067"/>
        <dbReference type="ChEBI" id="CHEBI:43474"/>
        <dbReference type="ChEBI" id="CHEBI:59918"/>
        <dbReference type="EC" id="3.6.1.7"/>
    </reaction>
</comment>
<evidence type="ECO:0000256" key="3">
    <source>
        <dbReference type="ARBA" id="ARBA00047645"/>
    </source>
</evidence>
<dbReference type="Pfam" id="PF00708">
    <property type="entry name" value="Acylphosphatase"/>
    <property type="match status" value="1"/>
</dbReference>
<keyword evidence="4 5" id="KW-0378">Hydrolase</keyword>
<dbReference type="InterPro" id="IPR020456">
    <property type="entry name" value="Acylphosphatase"/>
</dbReference>
<evidence type="ECO:0000256" key="1">
    <source>
        <dbReference type="ARBA" id="ARBA00005614"/>
    </source>
</evidence>
<dbReference type="AlphaFoldDB" id="A0A4P6HUR8"/>
<dbReference type="PRINTS" id="PR00112">
    <property type="entry name" value="ACYLPHPHTASE"/>
</dbReference>
<dbReference type="InterPro" id="IPR036046">
    <property type="entry name" value="Acylphosphatase-like_dom_sf"/>
</dbReference>
<comment type="similarity">
    <text evidence="1 6">Belongs to the acylphosphatase family.</text>
</comment>
<protein>
    <recommendedName>
        <fullName evidence="2 4">Acylphosphatase</fullName>
        <ecNumber evidence="2 4">3.6.1.7</ecNumber>
    </recommendedName>
</protein>
<sequence>MTTEKTTPSLHATVSGKVQGVYFRAWVYDQAASLGLRGWVRNLADGKVEVLAQGDPEALAALKERLPQGSPLSRVDAVAATMIDHDKAYDAFAIRG</sequence>
<dbReference type="RefSeq" id="WP_129355461.1">
    <property type="nucleotide sequence ID" value="NZ_CP026538.1"/>
</dbReference>
<evidence type="ECO:0000256" key="2">
    <source>
        <dbReference type="ARBA" id="ARBA00012150"/>
    </source>
</evidence>
<dbReference type="Proteomes" id="UP000293296">
    <property type="component" value="Chromosome"/>
</dbReference>
<dbReference type="GO" id="GO:0003998">
    <property type="term" value="F:acylphosphatase activity"/>
    <property type="evidence" value="ECO:0007669"/>
    <property type="project" value="UniProtKB-EC"/>
</dbReference>
<feature type="active site" evidence="4">
    <location>
        <position position="24"/>
    </location>
</feature>
<dbReference type="InterPro" id="IPR017968">
    <property type="entry name" value="Acylphosphatase_CS"/>
</dbReference>
<evidence type="ECO:0000256" key="5">
    <source>
        <dbReference type="RuleBase" id="RU000553"/>
    </source>
</evidence>
<reference evidence="8 9" key="1">
    <citation type="submission" date="2018-02" db="EMBL/GenBank/DDBJ databases">
        <title>Genome sequence of Desulfovibrio carbinolicus DSM 3852.</title>
        <authorList>
            <person name="Wilbanks E."/>
            <person name="Skennerton C.T."/>
            <person name="Orphan V.J."/>
        </authorList>
    </citation>
    <scope>NUCLEOTIDE SEQUENCE [LARGE SCALE GENOMIC DNA]</scope>
    <source>
        <strain evidence="8 9">DSM 3852</strain>
    </source>
</reference>
<dbReference type="KEGG" id="dcb:C3Y92_19185"/>
<dbReference type="PROSITE" id="PS51160">
    <property type="entry name" value="ACYLPHOSPHATASE_3"/>
    <property type="match status" value="1"/>
</dbReference>
<dbReference type="EMBL" id="CP026538">
    <property type="protein sequence ID" value="QAZ69248.1"/>
    <property type="molecule type" value="Genomic_DNA"/>
</dbReference>
<accession>A0A4P6HUR8</accession>
<dbReference type="SUPFAM" id="SSF54975">
    <property type="entry name" value="Acylphosphatase/BLUF domain-like"/>
    <property type="match status" value="1"/>
</dbReference>
<dbReference type="InterPro" id="IPR001792">
    <property type="entry name" value="Acylphosphatase-like_dom"/>
</dbReference>
<keyword evidence="9" id="KW-1185">Reference proteome</keyword>
<organism evidence="8 9">
    <name type="scientific">Solidesulfovibrio carbinolicus</name>
    <dbReference type="NCBI Taxonomy" id="296842"/>
    <lineage>
        <taxon>Bacteria</taxon>
        <taxon>Pseudomonadati</taxon>
        <taxon>Thermodesulfobacteriota</taxon>
        <taxon>Desulfovibrionia</taxon>
        <taxon>Desulfovibrionales</taxon>
        <taxon>Desulfovibrionaceae</taxon>
        <taxon>Solidesulfovibrio</taxon>
    </lineage>
</organism>
<evidence type="ECO:0000256" key="6">
    <source>
        <dbReference type="RuleBase" id="RU004168"/>
    </source>
</evidence>
<dbReference type="PROSITE" id="PS00150">
    <property type="entry name" value="ACYLPHOSPHATASE_1"/>
    <property type="match status" value="1"/>
</dbReference>
<dbReference type="PANTHER" id="PTHR47268">
    <property type="entry name" value="ACYLPHOSPHATASE"/>
    <property type="match status" value="1"/>
</dbReference>
<dbReference type="EC" id="3.6.1.7" evidence="2 4"/>
<dbReference type="OrthoDB" id="5295388at2"/>
<feature type="active site" evidence="4">
    <location>
        <position position="42"/>
    </location>
</feature>
<evidence type="ECO:0000313" key="8">
    <source>
        <dbReference type="EMBL" id="QAZ69248.1"/>
    </source>
</evidence>
<dbReference type="PROSITE" id="PS00151">
    <property type="entry name" value="ACYLPHOSPHATASE_2"/>
    <property type="match status" value="1"/>
</dbReference>
<evidence type="ECO:0000256" key="4">
    <source>
        <dbReference type="PROSITE-ProRule" id="PRU00520"/>
    </source>
</evidence>
<gene>
    <name evidence="8" type="ORF">C3Y92_19185</name>
</gene>
<dbReference type="Gene3D" id="3.30.70.100">
    <property type="match status" value="1"/>
</dbReference>
<proteinExistence type="inferred from homology"/>
<name>A0A4P6HUR8_9BACT</name>
<dbReference type="PANTHER" id="PTHR47268:SF4">
    <property type="entry name" value="ACYLPHOSPHATASE"/>
    <property type="match status" value="1"/>
</dbReference>